<evidence type="ECO:0000313" key="11">
    <source>
        <dbReference type="EMBL" id="KAK8900638.1"/>
    </source>
</evidence>
<dbReference type="SUPFAM" id="SSF56112">
    <property type="entry name" value="Protein kinase-like (PK-like)"/>
    <property type="match status" value="1"/>
</dbReference>
<keyword evidence="4" id="KW-0547">Nucleotide-binding</keyword>
<sequence>MAEKYSSESLDEEEEEETNEPNPMRYFGHELKHRYSGEAIDELDEILETDQEEGHYIILKDQILDHRYQVKSLIGRGTFCLVWLAYDHILQQNVAIKILKQQEEEIFEDEYILNRYLSDAMTSNVRLVKFYRMFYHLQHSCLVFELVAQNILTYINYFDAALVGIPLPLIKKIVKDTLHGLDFMHKLGVIHTDLKPENVMASRPIFPYPPFAGSDDTDVFNALEDDPNTIDFKLGDIGNSCFVNNPLNDLIQTRQYRSPEVLLGLPYDTSADIWSLACMTFELTTRNHLFDPTYEEEEDETPENRHIFDSIHLSMIESVLGRIPEDWAKEGNHYSELYYENGELKYPCQEPMPCVYELLRKFDVPDNEATELADFLEPMLAIIPSQRPSAEEILLSPWLHQIK</sequence>
<gene>
    <name evidence="11" type="ORF">M9Y10_002967</name>
</gene>
<dbReference type="InterPro" id="IPR051334">
    <property type="entry name" value="SRPK"/>
</dbReference>
<feature type="compositionally biased region" description="Acidic residues" evidence="9">
    <location>
        <begin position="9"/>
        <end position="19"/>
    </location>
</feature>
<proteinExistence type="predicted"/>
<dbReference type="PROSITE" id="PS50011">
    <property type="entry name" value="PROTEIN_KINASE_DOM"/>
    <property type="match status" value="1"/>
</dbReference>
<dbReference type="Gene3D" id="3.30.200.20">
    <property type="entry name" value="Phosphorylase Kinase, domain 1"/>
    <property type="match status" value="1"/>
</dbReference>
<evidence type="ECO:0000256" key="5">
    <source>
        <dbReference type="ARBA" id="ARBA00022777"/>
    </source>
</evidence>
<comment type="caution">
    <text evidence="11">The sequence shown here is derived from an EMBL/GenBank/DDBJ whole genome shotgun (WGS) entry which is preliminary data.</text>
</comment>
<name>A0ABR2LBC6_9EUKA</name>
<keyword evidence="2" id="KW-0723">Serine/threonine-protein kinase</keyword>
<dbReference type="EMBL" id="JAPFFF010000001">
    <property type="protein sequence ID" value="KAK8900638.1"/>
    <property type="molecule type" value="Genomic_DNA"/>
</dbReference>
<evidence type="ECO:0000256" key="4">
    <source>
        <dbReference type="ARBA" id="ARBA00022741"/>
    </source>
</evidence>
<comment type="catalytic activity">
    <reaction evidence="8">
        <text>L-seryl-[protein] + ATP = O-phospho-L-seryl-[protein] + ADP + H(+)</text>
        <dbReference type="Rhea" id="RHEA:17989"/>
        <dbReference type="Rhea" id="RHEA-COMP:9863"/>
        <dbReference type="Rhea" id="RHEA-COMP:11604"/>
        <dbReference type="ChEBI" id="CHEBI:15378"/>
        <dbReference type="ChEBI" id="CHEBI:29999"/>
        <dbReference type="ChEBI" id="CHEBI:30616"/>
        <dbReference type="ChEBI" id="CHEBI:83421"/>
        <dbReference type="ChEBI" id="CHEBI:456216"/>
        <dbReference type="EC" id="2.7.11.1"/>
    </reaction>
</comment>
<protein>
    <recommendedName>
        <fullName evidence="1">non-specific serine/threonine protein kinase</fullName>
        <ecNumber evidence="1">2.7.11.1</ecNumber>
    </recommendedName>
</protein>
<dbReference type="SMART" id="SM00220">
    <property type="entry name" value="S_TKc"/>
    <property type="match status" value="1"/>
</dbReference>
<reference evidence="11 12" key="1">
    <citation type="submission" date="2024-04" db="EMBL/GenBank/DDBJ databases">
        <title>Tritrichomonas musculus Genome.</title>
        <authorList>
            <person name="Alves-Ferreira E."/>
            <person name="Grigg M."/>
            <person name="Lorenzi H."/>
            <person name="Galac M."/>
        </authorList>
    </citation>
    <scope>NUCLEOTIDE SEQUENCE [LARGE SCALE GENOMIC DNA]</scope>
    <source>
        <strain evidence="11 12">EAF2021</strain>
    </source>
</reference>
<accession>A0ABR2LBC6</accession>
<dbReference type="PANTHER" id="PTHR47634:SF9">
    <property type="entry name" value="PROTEIN KINASE DOMAIN-CONTAINING PROTEIN-RELATED"/>
    <property type="match status" value="1"/>
</dbReference>
<keyword evidence="6" id="KW-0067">ATP-binding</keyword>
<evidence type="ECO:0000256" key="3">
    <source>
        <dbReference type="ARBA" id="ARBA00022679"/>
    </source>
</evidence>
<dbReference type="Pfam" id="PF00069">
    <property type="entry name" value="Pkinase"/>
    <property type="match status" value="1"/>
</dbReference>
<dbReference type="Gene3D" id="1.10.510.10">
    <property type="entry name" value="Transferase(Phosphotransferase) domain 1"/>
    <property type="match status" value="1"/>
</dbReference>
<keyword evidence="5" id="KW-0418">Kinase</keyword>
<dbReference type="InterPro" id="IPR000719">
    <property type="entry name" value="Prot_kinase_dom"/>
</dbReference>
<keyword evidence="12" id="KW-1185">Reference proteome</keyword>
<dbReference type="InterPro" id="IPR011009">
    <property type="entry name" value="Kinase-like_dom_sf"/>
</dbReference>
<comment type="catalytic activity">
    <reaction evidence="7">
        <text>L-threonyl-[protein] + ATP = O-phospho-L-threonyl-[protein] + ADP + H(+)</text>
        <dbReference type="Rhea" id="RHEA:46608"/>
        <dbReference type="Rhea" id="RHEA-COMP:11060"/>
        <dbReference type="Rhea" id="RHEA-COMP:11605"/>
        <dbReference type="ChEBI" id="CHEBI:15378"/>
        <dbReference type="ChEBI" id="CHEBI:30013"/>
        <dbReference type="ChEBI" id="CHEBI:30616"/>
        <dbReference type="ChEBI" id="CHEBI:61977"/>
        <dbReference type="ChEBI" id="CHEBI:456216"/>
        <dbReference type="EC" id="2.7.11.1"/>
    </reaction>
</comment>
<evidence type="ECO:0000256" key="6">
    <source>
        <dbReference type="ARBA" id="ARBA00022840"/>
    </source>
</evidence>
<evidence type="ECO:0000256" key="1">
    <source>
        <dbReference type="ARBA" id="ARBA00012513"/>
    </source>
</evidence>
<dbReference type="PANTHER" id="PTHR47634">
    <property type="entry name" value="PROTEIN KINASE DOMAIN-CONTAINING PROTEIN-RELATED"/>
    <property type="match status" value="1"/>
</dbReference>
<keyword evidence="3" id="KW-0808">Transferase</keyword>
<evidence type="ECO:0000256" key="7">
    <source>
        <dbReference type="ARBA" id="ARBA00047899"/>
    </source>
</evidence>
<evidence type="ECO:0000256" key="2">
    <source>
        <dbReference type="ARBA" id="ARBA00022527"/>
    </source>
</evidence>
<evidence type="ECO:0000313" key="12">
    <source>
        <dbReference type="Proteomes" id="UP001470230"/>
    </source>
</evidence>
<dbReference type="EC" id="2.7.11.1" evidence="1"/>
<evidence type="ECO:0000256" key="8">
    <source>
        <dbReference type="ARBA" id="ARBA00048679"/>
    </source>
</evidence>
<feature type="region of interest" description="Disordered" evidence="9">
    <location>
        <begin position="1"/>
        <end position="25"/>
    </location>
</feature>
<dbReference type="Proteomes" id="UP001470230">
    <property type="component" value="Unassembled WGS sequence"/>
</dbReference>
<evidence type="ECO:0000256" key="9">
    <source>
        <dbReference type="SAM" id="MobiDB-lite"/>
    </source>
</evidence>
<evidence type="ECO:0000259" key="10">
    <source>
        <dbReference type="PROSITE" id="PS50011"/>
    </source>
</evidence>
<organism evidence="11 12">
    <name type="scientific">Tritrichomonas musculus</name>
    <dbReference type="NCBI Taxonomy" id="1915356"/>
    <lineage>
        <taxon>Eukaryota</taxon>
        <taxon>Metamonada</taxon>
        <taxon>Parabasalia</taxon>
        <taxon>Tritrichomonadida</taxon>
        <taxon>Tritrichomonadidae</taxon>
        <taxon>Tritrichomonas</taxon>
    </lineage>
</organism>
<feature type="domain" description="Protein kinase" evidence="10">
    <location>
        <begin position="68"/>
        <end position="399"/>
    </location>
</feature>